<dbReference type="Proteomes" id="UP000054776">
    <property type="component" value="Unassembled WGS sequence"/>
</dbReference>
<comment type="caution">
    <text evidence="1">The sequence shown here is derived from an EMBL/GenBank/DDBJ whole genome shotgun (WGS) entry which is preliminary data.</text>
</comment>
<name>A0A0V1ATH1_TRISP</name>
<organism evidence="1 2">
    <name type="scientific">Trichinella spiralis</name>
    <name type="common">Trichina worm</name>
    <dbReference type="NCBI Taxonomy" id="6334"/>
    <lineage>
        <taxon>Eukaryota</taxon>
        <taxon>Metazoa</taxon>
        <taxon>Ecdysozoa</taxon>
        <taxon>Nematoda</taxon>
        <taxon>Enoplea</taxon>
        <taxon>Dorylaimia</taxon>
        <taxon>Trichinellida</taxon>
        <taxon>Trichinellidae</taxon>
        <taxon>Trichinella</taxon>
    </lineage>
</organism>
<proteinExistence type="predicted"/>
<gene>
    <name evidence="1" type="ORF">T01_1982</name>
</gene>
<dbReference type="AlphaFoldDB" id="A0A0V1ATH1"/>
<evidence type="ECO:0000313" key="1">
    <source>
        <dbReference type="EMBL" id="KRY28112.1"/>
    </source>
</evidence>
<dbReference type="InParanoid" id="A0A0V1ATH1"/>
<reference evidence="1 2" key="1">
    <citation type="submission" date="2015-01" db="EMBL/GenBank/DDBJ databases">
        <title>Evolution of Trichinella species and genotypes.</title>
        <authorList>
            <person name="Korhonen P.K."/>
            <person name="Edoardo P."/>
            <person name="Giuseppe L.R."/>
            <person name="Gasser R.B."/>
        </authorList>
    </citation>
    <scope>NUCLEOTIDE SEQUENCE [LARGE SCALE GENOMIC DNA]</scope>
    <source>
        <strain evidence="1">ISS3</strain>
    </source>
</reference>
<accession>A0A0V1ATH1</accession>
<keyword evidence="2" id="KW-1185">Reference proteome</keyword>
<sequence length="64" mass="7540">MTVAICKFLETELRYVVFSDPKPFFLHFQSALINSFVVVLEQAEMEINLEMKFQRYFPSTLSNT</sequence>
<evidence type="ECO:0000313" key="2">
    <source>
        <dbReference type="Proteomes" id="UP000054776"/>
    </source>
</evidence>
<protein>
    <submittedName>
        <fullName evidence="1">Uncharacterized protein</fullName>
    </submittedName>
</protein>
<dbReference type="EMBL" id="JYDH01000219">
    <property type="protein sequence ID" value="KRY28112.1"/>
    <property type="molecule type" value="Genomic_DNA"/>
</dbReference>